<dbReference type="Proteomes" id="UP001162992">
    <property type="component" value="Chromosome 7"/>
</dbReference>
<keyword evidence="2" id="KW-1185">Reference proteome</keyword>
<gene>
    <name evidence="1" type="ORF">O6H91_07G074700</name>
</gene>
<evidence type="ECO:0000313" key="2">
    <source>
        <dbReference type="Proteomes" id="UP001162992"/>
    </source>
</evidence>
<protein>
    <submittedName>
        <fullName evidence="1">Uncharacterized protein</fullName>
    </submittedName>
</protein>
<reference evidence="2" key="1">
    <citation type="journal article" date="2024" name="Proc. Natl. Acad. Sci. U.S.A.">
        <title>Extraordinary preservation of gene collinearity over three hundred million years revealed in homosporous lycophytes.</title>
        <authorList>
            <person name="Li C."/>
            <person name="Wickell D."/>
            <person name="Kuo L.Y."/>
            <person name="Chen X."/>
            <person name="Nie B."/>
            <person name="Liao X."/>
            <person name="Peng D."/>
            <person name="Ji J."/>
            <person name="Jenkins J."/>
            <person name="Williams M."/>
            <person name="Shu S."/>
            <person name="Plott C."/>
            <person name="Barry K."/>
            <person name="Rajasekar S."/>
            <person name="Grimwood J."/>
            <person name="Han X."/>
            <person name="Sun S."/>
            <person name="Hou Z."/>
            <person name="He W."/>
            <person name="Dai G."/>
            <person name="Sun C."/>
            <person name="Schmutz J."/>
            <person name="Leebens-Mack J.H."/>
            <person name="Li F.W."/>
            <person name="Wang L."/>
        </authorList>
    </citation>
    <scope>NUCLEOTIDE SEQUENCE [LARGE SCALE GENOMIC DNA]</scope>
    <source>
        <strain evidence="2">cv. PW_Plant_1</strain>
    </source>
</reference>
<evidence type="ECO:0000313" key="1">
    <source>
        <dbReference type="EMBL" id="KAJ7549913.1"/>
    </source>
</evidence>
<accession>A0ACC2D6G5</accession>
<comment type="caution">
    <text evidence="1">The sequence shown here is derived from an EMBL/GenBank/DDBJ whole genome shotgun (WGS) entry which is preliminary data.</text>
</comment>
<dbReference type="EMBL" id="CM055098">
    <property type="protein sequence ID" value="KAJ7549913.1"/>
    <property type="molecule type" value="Genomic_DNA"/>
</dbReference>
<sequence length="134" mass="14747">MANLTNCRRVSHVAPMWVARFLFLSGSHAIPPVAALMKMGTCSDSKEMSTIPTKSDHKKPSEGLADQGANKPRWWIPDPVTGVWAPEDQLHELADAAKLRDEMPQSATSTAAEASSSSWWSSMQDIPDRENDKI</sequence>
<organism evidence="1 2">
    <name type="scientific">Diphasiastrum complanatum</name>
    <name type="common">Issler's clubmoss</name>
    <name type="synonym">Lycopodium complanatum</name>
    <dbReference type="NCBI Taxonomy" id="34168"/>
    <lineage>
        <taxon>Eukaryota</taxon>
        <taxon>Viridiplantae</taxon>
        <taxon>Streptophyta</taxon>
        <taxon>Embryophyta</taxon>
        <taxon>Tracheophyta</taxon>
        <taxon>Lycopodiopsida</taxon>
        <taxon>Lycopodiales</taxon>
        <taxon>Lycopodiaceae</taxon>
        <taxon>Lycopodioideae</taxon>
        <taxon>Diphasiastrum</taxon>
    </lineage>
</organism>
<name>A0ACC2D6G5_DIPCM</name>
<proteinExistence type="predicted"/>